<dbReference type="RefSeq" id="YP_001469122.1">
    <property type="nucleotide sequence ID" value="NC_009817.1"/>
</dbReference>
<dbReference type="GeneID" id="5602003"/>
<evidence type="ECO:0000313" key="1">
    <source>
        <dbReference type="EMBL" id="ABG21666.1"/>
    </source>
</evidence>
<evidence type="ECO:0000313" key="2">
    <source>
        <dbReference type="Proteomes" id="UP000000714"/>
    </source>
</evidence>
<reference evidence="1 2" key="1">
    <citation type="journal article" date="2007" name="Virology">
        <title>KSY1, a lactococcal phage with a T7-like transcription.</title>
        <authorList>
            <person name="Chopin A."/>
            <person name="Deveau H."/>
            <person name="Ehrlich S.D."/>
            <person name="Moineau S."/>
            <person name="Chopin M.C."/>
        </authorList>
    </citation>
    <scope>NUCLEOTIDE SEQUENCE</scope>
</reference>
<gene>
    <name evidence="1" type="ORF">KSY1p123</name>
</gene>
<sequence>MKNLKKMPQDALVVVSGEDSSWGICQAVHTDDIVDLVLNEEL</sequence>
<accession>A6MAI8</accession>
<dbReference type="KEGG" id="vg:5602003"/>
<organism evidence="1 2">
    <name type="scientific">Lactococcus phage KSY1</name>
    <dbReference type="NCBI Taxonomy" id="2913972"/>
    <lineage>
        <taxon>Viruses</taxon>
        <taxon>Duplodnaviria</taxon>
        <taxon>Heunggongvirae</taxon>
        <taxon>Uroviricota</taxon>
        <taxon>Caudoviricetes</taxon>
        <taxon>Chopinvirus</taxon>
        <taxon>Chopinvirus KSY1</taxon>
    </lineage>
</organism>
<name>A6MAI8_9CAUD</name>
<protein>
    <submittedName>
        <fullName evidence="1">Gp123</fullName>
    </submittedName>
</protein>
<keyword evidence="2" id="KW-1185">Reference proteome</keyword>
<proteinExistence type="predicted"/>
<dbReference type="EMBL" id="DQ535032">
    <property type="protein sequence ID" value="ABG21666.1"/>
    <property type="molecule type" value="Genomic_DNA"/>
</dbReference>
<dbReference type="Proteomes" id="UP000000714">
    <property type="component" value="Segment"/>
</dbReference>